<protein>
    <submittedName>
        <fullName evidence="1">Uncharacterized protein</fullName>
    </submittedName>
</protein>
<dbReference type="Proteomes" id="UP001060085">
    <property type="component" value="Linkage Group LG08"/>
</dbReference>
<name>A0ACB9ZP21_CATRO</name>
<reference evidence="2" key="1">
    <citation type="journal article" date="2023" name="Nat. Plants">
        <title>Single-cell RNA sequencing provides a high-resolution roadmap for understanding the multicellular compartmentation of specialized metabolism.</title>
        <authorList>
            <person name="Sun S."/>
            <person name="Shen X."/>
            <person name="Li Y."/>
            <person name="Li Y."/>
            <person name="Wang S."/>
            <person name="Li R."/>
            <person name="Zhang H."/>
            <person name="Shen G."/>
            <person name="Guo B."/>
            <person name="Wei J."/>
            <person name="Xu J."/>
            <person name="St-Pierre B."/>
            <person name="Chen S."/>
            <person name="Sun C."/>
        </authorList>
    </citation>
    <scope>NUCLEOTIDE SEQUENCE [LARGE SCALE GENOMIC DNA]</scope>
</reference>
<organism evidence="1 2">
    <name type="scientific">Catharanthus roseus</name>
    <name type="common">Madagascar periwinkle</name>
    <name type="synonym">Vinca rosea</name>
    <dbReference type="NCBI Taxonomy" id="4058"/>
    <lineage>
        <taxon>Eukaryota</taxon>
        <taxon>Viridiplantae</taxon>
        <taxon>Streptophyta</taxon>
        <taxon>Embryophyta</taxon>
        <taxon>Tracheophyta</taxon>
        <taxon>Spermatophyta</taxon>
        <taxon>Magnoliopsida</taxon>
        <taxon>eudicotyledons</taxon>
        <taxon>Gunneridae</taxon>
        <taxon>Pentapetalae</taxon>
        <taxon>asterids</taxon>
        <taxon>lamiids</taxon>
        <taxon>Gentianales</taxon>
        <taxon>Apocynaceae</taxon>
        <taxon>Rauvolfioideae</taxon>
        <taxon>Vinceae</taxon>
        <taxon>Catharanthinae</taxon>
        <taxon>Catharanthus</taxon>
    </lineage>
</organism>
<evidence type="ECO:0000313" key="2">
    <source>
        <dbReference type="Proteomes" id="UP001060085"/>
    </source>
</evidence>
<comment type="caution">
    <text evidence="1">The sequence shown here is derived from an EMBL/GenBank/DDBJ whole genome shotgun (WGS) entry which is preliminary data.</text>
</comment>
<sequence>MGMSLANQNLPMTFPQLSRTDLKSSNIRMCEGEIRTSLFQMVPFKIPRPDGLPPAIFQYFNSKKWKELGAGNSVRSLHSKVDLHKNGYGNHSFLCNEDHEATNWGYYRVGTALAKTFSGFWATSKVLDSQSPSASISSDVNRKSQSPMELKLGQIITSSCSLIQLILGLLDCVVGFRGLSFLKVLPINLGKVFHWHVEATKSSIDVLHEGGKDTFAKKEVGLKASSFLKEYDKNSVANSLHEIFHKDSRFDSLMAEDSIASSVGHVMVQKTQLLLHIEAQLAYLTKLVEDIAKFSQEHEYSIAKSRIAWKRIVRQVMLFLK</sequence>
<evidence type="ECO:0000313" key="1">
    <source>
        <dbReference type="EMBL" id="KAI5649355.1"/>
    </source>
</evidence>
<dbReference type="EMBL" id="CM044708">
    <property type="protein sequence ID" value="KAI5649355.1"/>
    <property type="molecule type" value="Genomic_DNA"/>
</dbReference>
<keyword evidence="2" id="KW-1185">Reference proteome</keyword>
<proteinExistence type="predicted"/>
<accession>A0ACB9ZP21</accession>
<gene>
    <name evidence="1" type="ORF">M9H77_35360</name>
</gene>